<sequence>MNNSSFKYLKAVFYGCFSPLDVFLEIFQKKDIEITEEEVRKHMGYQNWDRNQAISKLERFAMLWKEKYGQYPKTKDVDELYADFEPALLSISSKPSV</sequence>
<accession>A0A7T6Z0D6</accession>
<organism evidence="1 2">
    <name type="scientific">Salicibibacter cibarius</name>
    <dbReference type="NCBI Taxonomy" id="2743000"/>
    <lineage>
        <taxon>Bacteria</taxon>
        <taxon>Bacillati</taxon>
        <taxon>Bacillota</taxon>
        <taxon>Bacilli</taxon>
        <taxon>Bacillales</taxon>
        <taxon>Bacillaceae</taxon>
        <taxon>Salicibibacter</taxon>
    </lineage>
</organism>
<evidence type="ECO:0000313" key="2">
    <source>
        <dbReference type="Proteomes" id="UP000595823"/>
    </source>
</evidence>
<dbReference type="RefSeq" id="WP_200126886.1">
    <property type="nucleotide sequence ID" value="NZ_CP054705.1"/>
</dbReference>
<dbReference type="EMBL" id="CP054705">
    <property type="protein sequence ID" value="QQK74655.1"/>
    <property type="molecule type" value="Genomic_DNA"/>
</dbReference>
<keyword evidence="2" id="KW-1185">Reference proteome</keyword>
<dbReference type="KEGG" id="scia:HUG15_02925"/>
<protein>
    <submittedName>
        <fullName evidence="1">Uncharacterized protein</fullName>
    </submittedName>
</protein>
<dbReference type="Gene3D" id="1.10.150.240">
    <property type="entry name" value="Putative phosphatase, domain 2"/>
    <property type="match status" value="1"/>
</dbReference>
<name>A0A7T6Z0D6_9BACI</name>
<evidence type="ECO:0000313" key="1">
    <source>
        <dbReference type="EMBL" id="QQK74655.1"/>
    </source>
</evidence>
<dbReference type="AlphaFoldDB" id="A0A7T6Z0D6"/>
<reference evidence="1 2" key="1">
    <citation type="submission" date="2020-06" db="EMBL/GenBank/DDBJ databases">
        <title>Genomic analysis of Salicibibacter sp. NKC5-3.</title>
        <authorList>
            <person name="Oh Y.J."/>
        </authorList>
    </citation>
    <scope>NUCLEOTIDE SEQUENCE [LARGE SCALE GENOMIC DNA]</scope>
    <source>
        <strain evidence="1 2">NKC5-3</strain>
    </source>
</reference>
<dbReference type="InterPro" id="IPR023198">
    <property type="entry name" value="PGP-like_dom2"/>
</dbReference>
<gene>
    <name evidence="1" type="ORF">HUG15_02925</name>
</gene>
<dbReference type="Proteomes" id="UP000595823">
    <property type="component" value="Chromosome"/>
</dbReference>
<proteinExistence type="predicted"/>